<protein>
    <submittedName>
        <fullName evidence="5">Lrp/AsnC family transcriptional regulator</fullName>
    </submittedName>
</protein>
<name>A0ABT0QGC4_9FLAO</name>
<dbReference type="InterPro" id="IPR036388">
    <property type="entry name" value="WH-like_DNA-bd_sf"/>
</dbReference>
<dbReference type="SUPFAM" id="SSF46785">
    <property type="entry name" value="Winged helix' DNA-binding domain"/>
    <property type="match status" value="1"/>
</dbReference>
<dbReference type="PROSITE" id="PS50956">
    <property type="entry name" value="HTH_ASNC_2"/>
    <property type="match status" value="1"/>
</dbReference>
<dbReference type="PRINTS" id="PR00033">
    <property type="entry name" value="HTHASNC"/>
</dbReference>
<evidence type="ECO:0000313" key="6">
    <source>
        <dbReference type="Proteomes" id="UP001165381"/>
    </source>
</evidence>
<dbReference type="Gene3D" id="3.30.70.920">
    <property type="match status" value="1"/>
</dbReference>
<dbReference type="EMBL" id="JAMFLZ010000006">
    <property type="protein sequence ID" value="MCL6296042.1"/>
    <property type="molecule type" value="Genomic_DNA"/>
</dbReference>
<keyword evidence="1" id="KW-0805">Transcription regulation</keyword>
<dbReference type="InterPro" id="IPR011991">
    <property type="entry name" value="ArsR-like_HTH"/>
</dbReference>
<dbReference type="RefSeq" id="WP_249973555.1">
    <property type="nucleotide sequence ID" value="NZ_JAMFLZ010000006.1"/>
</dbReference>
<evidence type="ECO:0000256" key="1">
    <source>
        <dbReference type="ARBA" id="ARBA00023015"/>
    </source>
</evidence>
<accession>A0ABT0QGC4</accession>
<evidence type="ECO:0000259" key="4">
    <source>
        <dbReference type="PROSITE" id="PS50956"/>
    </source>
</evidence>
<proteinExistence type="predicted"/>
<dbReference type="SUPFAM" id="SSF54909">
    <property type="entry name" value="Dimeric alpha+beta barrel"/>
    <property type="match status" value="1"/>
</dbReference>
<evidence type="ECO:0000256" key="2">
    <source>
        <dbReference type="ARBA" id="ARBA00023125"/>
    </source>
</evidence>
<sequence length="147" mass="16772">MNIDKTNWLILEQLQLNARMPLTELSKKVGLSSPSVAERIQKMEDAGIINRYEVKLGMEAIGYPMGVFISAKIRFGQVEKFHEFIKTKPEITECYKLTGNDCLMMKANVRNTKHLEELNSTLSHFGELTTSLILSAVVDRRVYNSDF</sequence>
<dbReference type="InterPro" id="IPR036390">
    <property type="entry name" value="WH_DNA-bd_sf"/>
</dbReference>
<dbReference type="Pfam" id="PF13412">
    <property type="entry name" value="HTH_24"/>
    <property type="match status" value="1"/>
</dbReference>
<dbReference type="PANTHER" id="PTHR30154">
    <property type="entry name" value="LEUCINE-RESPONSIVE REGULATORY PROTEIN"/>
    <property type="match status" value="1"/>
</dbReference>
<keyword evidence="3" id="KW-0804">Transcription</keyword>
<dbReference type="InterPro" id="IPR019885">
    <property type="entry name" value="Tscrpt_reg_HTH_AsnC-type_CS"/>
</dbReference>
<dbReference type="Proteomes" id="UP001165381">
    <property type="component" value="Unassembled WGS sequence"/>
</dbReference>
<dbReference type="InterPro" id="IPR000485">
    <property type="entry name" value="AsnC-type_HTH_dom"/>
</dbReference>
<dbReference type="Pfam" id="PF01037">
    <property type="entry name" value="AsnC_trans_reg"/>
    <property type="match status" value="1"/>
</dbReference>
<comment type="caution">
    <text evidence="5">The sequence shown here is derived from an EMBL/GenBank/DDBJ whole genome shotgun (WGS) entry which is preliminary data.</text>
</comment>
<dbReference type="CDD" id="cd00090">
    <property type="entry name" value="HTH_ARSR"/>
    <property type="match status" value="1"/>
</dbReference>
<dbReference type="PANTHER" id="PTHR30154:SF53">
    <property type="entry name" value="HTH-TYPE TRANSCRIPTIONAL REGULATOR LRPC"/>
    <property type="match status" value="1"/>
</dbReference>
<dbReference type="InterPro" id="IPR011008">
    <property type="entry name" value="Dimeric_a/b-barrel"/>
</dbReference>
<evidence type="ECO:0000256" key="3">
    <source>
        <dbReference type="ARBA" id="ARBA00023163"/>
    </source>
</evidence>
<reference evidence="5" key="1">
    <citation type="submission" date="2022-05" db="EMBL/GenBank/DDBJ databases">
        <authorList>
            <person name="Park J.-S."/>
        </authorList>
    </citation>
    <scope>NUCLEOTIDE SEQUENCE</scope>
    <source>
        <strain evidence="5">2012CJ34-3</strain>
    </source>
</reference>
<feature type="domain" description="HTH asnC-type" evidence="4">
    <location>
        <begin position="3"/>
        <end position="64"/>
    </location>
</feature>
<keyword evidence="6" id="KW-1185">Reference proteome</keyword>
<organism evidence="5 6">
    <name type="scientific">Jejuia spongiicola</name>
    <dbReference type="NCBI Taxonomy" id="2942207"/>
    <lineage>
        <taxon>Bacteria</taxon>
        <taxon>Pseudomonadati</taxon>
        <taxon>Bacteroidota</taxon>
        <taxon>Flavobacteriia</taxon>
        <taxon>Flavobacteriales</taxon>
        <taxon>Flavobacteriaceae</taxon>
        <taxon>Jejuia</taxon>
    </lineage>
</organism>
<dbReference type="SMART" id="SM00344">
    <property type="entry name" value="HTH_ASNC"/>
    <property type="match status" value="1"/>
</dbReference>
<keyword evidence="2" id="KW-0238">DNA-binding</keyword>
<evidence type="ECO:0000313" key="5">
    <source>
        <dbReference type="EMBL" id="MCL6296042.1"/>
    </source>
</evidence>
<dbReference type="Gene3D" id="1.10.10.10">
    <property type="entry name" value="Winged helix-like DNA-binding domain superfamily/Winged helix DNA-binding domain"/>
    <property type="match status" value="1"/>
</dbReference>
<dbReference type="InterPro" id="IPR019888">
    <property type="entry name" value="Tscrpt_reg_AsnC-like"/>
</dbReference>
<gene>
    <name evidence="5" type="ORF">M3P09_13605</name>
</gene>
<dbReference type="InterPro" id="IPR019887">
    <property type="entry name" value="Tscrpt_reg_AsnC/Lrp_C"/>
</dbReference>
<dbReference type="PROSITE" id="PS00519">
    <property type="entry name" value="HTH_ASNC_1"/>
    <property type="match status" value="1"/>
</dbReference>